<sequence>MCVEGRPLEKLELLREGGRGAACARLRLVAAARTRRTRDKRVRSRIERVERRWEGNPDLASWDGECCS</sequence>
<protein>
    <submittedName>
        <fullName evidence="1">Uncharacterized protein</fullName>
    </submittedName>
</protein>
<dbReference type="AlphaFoldDB" id="A0A2T7ECP8"/>
<evidence type="ECO:0000313" key="1">
    <source>
        <dbReference type="EMBL" id="PUZ65603.1"/>
    </source>
</evidence>
<evidence type="ECO:0000313" key="2">
    <source>
        <dbReference type="Proteomes" id="UP000244336"/>
    </source>
</evidence>
<proteinExistence type="predicted"/>
<accession>A0A2T7ECP8</accession>
<keyword evidence="2" id="KW-1185">Reference proteome</keyword>
<dbReference type="EMBL" id="CM009751">
    <property type="protein sequence ID" value="PUZ65603.1"/>
    <property type="molecule type" value="Genomic_DNA"/>
</dbReference>
<gene>
    <name evidence="1" type="ORF">GQ55_3G237900</name>
</gene>
<name>A0A2T7ECP8_9POAL</name>
<reference evidence="1 2" key="1">
    <citation type="submission" date="2018-04" db="EMBL/GenBank/DDBJ databases">
        <title>WGS assembly of Panicum hallii var. hallii HAL2.</title>
        <authorList>
            <person name="Lovell J."/>
            <person name="Jenkins J."/>
            <person name="Lowry D."/>
            <person name="Mamidi S."/>
            <person name="Sreedasyam A."/>
            <person name="Weng X."/>
            <person name="Barry K."/>
            <person name="Bonette J."/>
            <person name="Campitelli B."/>
            <person name="Daum C."/>
            <person name="Gordon S."/>
            <person name="Gould B."/>
            <person name="Lipzen A."/>
            <person name="MacQueen A."/>
            <person name="Palacio-Mejia J."/>
            <person name="Plott C."/>
            <person name="Shakirov E."/>
            <person name="Shu S."/>
            <person name="Yoshinaga Y."/>
            <person name="Zane M."/>
            <person name="Rokhsar D."/>
            <person name="Grimwood J."/>
            <person name="Schmutz J."/>
            <person name="Juenger T."/>
        </authorList>
    </citation>
    <scope>NUCLEOTIDE SEQUENCE [LARGE SCALE GENOMIC DNA]</scope>
    <source>
        <strain evidence="2">cv. HAL2</strain>
    </source>
</reference>
<organism evidence="1 2">
    <name type="scientific">Panicum hallii var. hallii</name>
    <dbReference type="NCBI Taxonomy" id="1504633"/>
    <lineage>
        <taxon>Eukaryota</taxon>
        <taxon>Viridiplantae</taxon>
        <taxon>Streptophyta</taxon>
        <taxon>Embryophyta</taxon>
        <taxon>Tracheophyta</taxon>
        <taxon>Spermatophyta</taxon>
        <taxon>Magnoliopsida</taxon>
        <taxon>Liliopsida</taxon>
        <taxon>Poales</taxon>
        <taxon>Poaceae</taxon>
        <taxon>PACMAD clade</taxon>
        <taxon>Panicoideae</taxon>
        <taxon>Panicodae</taxon>
        <taxon>Paniceae</taxon>
        <taxon>Panicinae</taxon>
        <taxon>Panicum</taxon>
        <taxon>Panicum sect. Panicum</taxon>
    </lineage>
</organism>
<dbReference type="Gramene" id="PUZ65603">
    <property type="protein sequence ID" value="PUZ65603"/>
    <property type="gene ID" value="GQ55_3G237900"/>
</dbReference>
<dbReference type="Proteomes" id="UP000244336">
    <property type="component" value="Chromosome 3"/>
</dbReference>